<dbReference type="Proteomes" id="UP000298663">
    <property type="component" value="Unassembled WGS sequence"/>
</dbReference>
<gene>
    <name evidence="2" type="ORF">L596_012288</name>
</gene>
<protein>
    <submittedName>
        <fullName evidence="2">Uncharacterized protein</fullName>
    </submittedName>
</protein>
<reference evidence="2 3" key="1">
    <citation type="journal article" date="2015" name="Genome Biol.">
        <title>Comparative genomics of Steinernema reveals deeply conserved gene regulatory networks.</title>
        <authorList>
            <person name="Dillman A.R."/>
            <person name="Macchietto M."/>
            <person name="Porter C.F."/>
            <person name="Rogers A."/>
            <person name="Williams B."/>
            <person name="Antoshechkin I."/>
            <person name="Lee M.M."/>
            <person name="Goodwin Z."/>
            <person name="Lu X."/>
            <person name="Lewis E.E."/>
            <person name="Goodrich-Blair H."/>
            <person name="Stock S.P."/>
            <person name="Adams B.J."/>
            <person name="Sternberg P.W."/>
            <person name="Mortazavi A."/>
        </authorList>
    </citation>
    <scope>NUCLEOTIDE SEQUENCE [LARGE SCALE GENOMIC DNA]</scope>
    <source>
        <strain evidence="2 3">ALL</strain>
    </source>
</reference>
<reference evidence="2 3" key="2">
    <citation type="journal article" date="2019" name="G3 (Bethesda)">
        <title>Hybrid Assembly of the Genome of the Entomopathogenic Nematode Steinernema carpocapsae Identifies the X-Chromosome.</title>
        <authorList>
            <person name="Serra L."/>
            <person name="Macchietto M."/>
            <person name="Macias-Munoz A."/>
            <person name="McGill C.J."/>
            <person name="Rodriguez I.M."/>
            <person name="Rodriguez B."/>
            <person name="Murad R."/>
            <person name="Mortazavi A."/>
        </authorList>
    </citation>
    <scope>NUCLEOTIDE SEQUENCE [LARGE SCALE GENOMIC DNA]</scope>
    <source>
        <strain evidence="2 3">ALL</strain>
    </source>
</reference>
<accession>A0A4U5NWZ5</accession>
<proteinExistence type="predicted"/>
<dbReference type="AlphaFoldDB" id="A0A4U5NWZ5"/>
<name>A0A4U5NWZ5_STECR</name>
<keyword evidence="3" id="KW-1185">Reference proteome</keyword>
<evidence type="ECO:0000256" key="1">
    <source>
        <dbReference type="SAM" id="MobiDB-lite"/>
    </source>
</evidence>
<comment type="caution">
    <text evidence="2">The sequence shown here is derived from an EMBL/GenBank/DDBJ whole genome shotgun (WGS) entry which is preliminary data.</text>
</comment>
<feature type="region of interest" description="Disordered" evidence="1">
    <location>
        <begin position="1"/>
        <end position="34"/>
    </location>
</feature>
<evidence type="ECO:0000313" key="2">
    <source>
        <dbReference type="EMBL" id="TKR87972.1"/>
    </source>
</evidence>
<sequence>MPTGQGSNPGHLRMKAARGPVGPPGSTQSNEKPSRILDVLKQLFGCTKRVRSEAKISVQKWTKTPNLQTEIVILNSTNQRFLKRSIRPR</sequence>
<organism evidence="2 3">
    <name type="scientific">Steinernema carpocapsae</name>
    <name type="common">Entomopathogenic nematode</name>
    <dbReference type="NCBI Taxonomy" id="34508"/>
    <lineage>
        <taxon>Eukaryota</taxon>
        <taxon>Metazoa</taxon>
        <taxon>Ecdysozoa</taxon>
        <taxon>Nematoda</taxon>
        <taxon>Chromadorea</taxon>
        <taxon>Rhabditida</taxon>
        <taxon>Tylenchina</taxon>
        <taxon>Panagrolaimomorpha</taxon>
        <taxon>Strongyloidoidea</taxon>
        <taxon>Steinernematidae</taxon>
        <taxon>Steinernema</taxon>
    </lineage>
</organism>
<dbReference type="EMBL" id="AZBU02000003">
    <property type="protein sequence ID" value="TKR87972.1"/>
    <property type="molecule type" value="Genomic_DNA"/>
</dbReference>
<evidence type="ECO:0000313" key="3">
    <source>
        <dbReference type="Proteomes" id="UP000298663"/>
    </source>
</evidence>